<keyword evidence="2" id="KW-0812">Transmembrane</keyword>
<sequence>MDTSNWFFSRRNVVGLILAIVAVVIHLAVGLGTLWPVIAIAAWGVGVALTPSAPQPALAPPSTLVDAIDASTLHFRALGIGQSSERELGQLKWTIGQLERHMDELAAQPILLQTVNEIAYSHVPTLEAAFEEVPDIARGQALDELDSSLQLLNEEAAKILNAIVQQKFRGLEDQRAELEQKFTGVKLYLDGPQ</sequence>
<dbReference type="KEGG" id="ckw:CKALI_05215"/>
<dbReference type="AlphaFoldDB" id="A0A6B8VQS7"/>
<proteinExistence type="predicted"/>
<dbReference type="RefSeq" id="WP_156192287.1">
    <property type="nucleotide sequence ID" value="NZ_CP046452.1"/>
</dbReference>
<feature type="transmembrane region" description="Helical" evidence="2">
    <location>
        <begin position="12"/>
        <end position="45"/>
    </location>
</feature>
<protein>
    <recommendedName>
        <fullName evidence="5">5-bromo-4-chloroindolyl phosphate hydrolysis protein</fullName>
    </recommendedName>
</protein>
<gene>
    <name evidence="3" type="ORF">CKALI_05215</name>
</gene>
<keyword evidence="1" id="KW-0175">Coiled coil</keyword>
<evidence type="ECO:0000313" key="4">
    <source>
        <dbReference type="Proteomes" id="UP000427071"/>
    </source>
</evidence>
<keyword evidence="4" id="KW-1185">Reference proteome</keyword>
<feature type="coiled-coil region" evidence="1">
    <location>
        <begin position="142"/>
        <end position="181"/>
    </location>
</feature>
<dbReference type="EMBL" id="CP046452">
    <property type="protein sequence ID" value="QGU01917.1"/>
    <property type="molecule type" value="Genomic_DNA"/>
</dbReference>
<name>A0A6B8VQS7_9CORY</name>
<accession>A0A6B8VQS7</accession>
<reference evidence="4" key="1">
    <citation type="submission" date="2019-11" db="EMBL/GenBank/DDBJ databases">
        <title>Complete genome sequence of Corynebacterium kalinowskii 1959, a novel Corynebacterium species isolated from soil of a small paddock in Vilsendorf, Germany.</title>
        <authorList>
            <person name="Schaffert L."/>
            <person name="Ruwe M."/>
            <person name="Milse J."/>
            <person name="Hanuschka K."/>
            <person name="Ortseifen V."/>
            <person name="Droste J."/>
            <person name="Brandt D."/>
            <person name="Schlueter L."/>
            <person name="Kutter Y."/>
            <person name="Vinke S."/>
            <person name="Viehoefer P."/>
            <person name="Jacob L."/>
            <person name="Luebke N.-C."/>
            <person name="Schulte-Berndt E."/>
            <person name="Hain C."/>
            <person name="Linder M."/>
            <person name="Schmidt P."/>
            <person name="Wollenschlaeger L."/>
            <person name="Luttermann T."/>
            <person name="Thieme E."/>
            <person name="Hassa J."/>
            <person name="Haak M."/>
            <person name="Wittchen M."/>
            <person name="Mentz A."/>
            <person name="Persicke M."/>
            <person name="Busche T."/>
            <person name="Ruckert C."/>
        </authorList>
    </citation>
    <scope>NUCLEOTIDE SEQUENCE [LARGE SCALE GENOMIC DNA]</scope>
    <source>
        <strain evidence="4">1959</strain>
    </source>
</reference>
<dbReference type="Proteomes" id="UP000427071">
    <property type="component" value="Chromosome"/>
</dbReference>
<evidence type="ECO:0008006" key="5">
    <source>
        <dbReference type="Google" id="ProtNLM"/>
    </source>
</evidence>
<keyword evidence="2" id="KW-1133">Transmembrane helix</keyword>
<evidence type="ECO:0000256" key="2">
    <source>
        <dbReference type="SAM" id="Phobius"/>
    </source>
</evidence>
<keyword evidence="2" id="KW-0472">Membrane</keyword>
<evidence type="ECO:0000313" key="3">
    <source>
        <dbReference type="EMBL" id="QGU01917.1"/>
    </source>
</evidence>
<evidence type="ECO:0000256" key="1">
    <source>
        <dbReference type="SAM" id="Coils"/>
    </source>
</evidence>
<organism evidence="3 4">
    <name type="scientific">Corynebacterium kalinowskii</name>
    <dbReference type="NCBI Taxonomy" id="2675216"/>
    <lineage>
        <taxon>Bacteria</taxon>
        <taxon>Bacillati</taxon>
        <taxon>Actinomycetota</taxon>
        <taxon>Actinomycetes</taxon>
        <taxon>Mycobacteriales</taxon>
        <taxon>Corynebacteriaceae</taxon>
        <taxon>Corynebacterium</taxon>
    </lineage>
</organism>